<gene>
    <name evidence="1" type="ORF">FOMMEDRAFT_163309</name>
</gene>
<evidence type="ECO:0000313" key="1">
    <source>
        <dbReference type="EMBL" id="EJC97445.1"/>
    </source>
</evidence>
<dbReference type="AlphaFoldDB" id="R7SG90"/>
<keyword evidence="2" id="KW-1185">Reference proteome</keyword>
<dbReference type="EMBL" id="JH718472">
    <property type="protein sequence ID" value="EJC97445.1"/>
    <property type="molecule type" value="Genomic_DNA"/>
</dbReference>
<dbReference type="Proteomes" id="UP000053630">
    <property type="component" value="Unassembled WGS sequence"/>
</dbReference>
<protein>
    <submittedName>
        <fullName evidence="1">Uncharacterized protein</fullName>
    </submittedName>
</protein>
<organism evidence="1 2">
    <name type="scientific">Fomitiporia mediterranea (strain MF3/22)</name>
    <name type="common">Grapevine white-rot fungus</name>
    <dbReference type="NCBI Taxonomy" id="694068"/>
    <lineage>
        <taxon>Eukaryota</taxon>
        <taxon>Fungi</taxon>
        <taxon>Dikarya</taxon>
        <taxon>Basidiomycota</taxon>
        <taxon>Agaricomycotina</taxon>
        <taxon>Agaricomycetes</taxon>
        <taxon>Hymenochaetales</taxon>
        <taxon>Hymenochaetaceae</taxon>
        <taxon>Fomitiporia</taxon>
    </lineage>
</organism>
<proteinExistence type="predicted"/>
<dbReference type="GeneID" id="18676003"/>
<reference evidence="2" key="1">
    <citation type="journal article" date="2012" name="Science">
        <title>The Paleozoic origin of enzymatic lignin decomposition reconstructed from 31 fungal genomes.</title>
        <authorList>
            <person name="Floudas D."/>
            <person name="Binder M."/>
            <person name="Riley R."/>
            <person name="Barry K."/>
            <person name="Blanchette R.A."/>
            <person name="Henrissat B."/>
            <person name="Martinez A.T."/>
            <person name="Otillar R."/>
            <person name="Spatafora J.W."/>
            <person name="Yadav J.S."/>
            <person name="Aerts A."/>
            <person name="Benoit I."/>
            <person name="Boyd A."/>
            <person name="Carlson A."/>
            <person name="Copeland A."/>
            <person name="Coutinho P.M."/>
            <person name="de Vries R.P."/>
            <person name="Ferreira P."/>
            <person name="Findley K."/>
            <person name="Foster B."/>
            <person name="Gaskell J."/>
            <person name="Glotzer D."/>
            <person name="Gorecki P."/>
            <person name="Heitman J."/>
            <person name="Hesse C."/>
            <person name="Hori C."/>
            <person name="Igarashi K."/>
            <person name="Jurgens J.A."/>
            <person name="Kallen N."/>
            <person name="Kersten P."/>
            <person name="Kohler A."/>
            <person name="Kuees U."/>
            <person name="Kumar T.K.A."/>
            <person name="Kuo A."/>
            <person name="LaButti K."/>
            <person name="Larrondo L.F."/>
            <person name="Lindquist E."/>
            <person name="Ling A."/>
            <person name="Lombard V."/>
            <person name="Lucas S."/>
            <person name="Lundell T."/>
            <person name="Martin R."/>
            <person name="McLaughlin D.J."/>
            <person name="Morgenstern I."/>
            <person name="Morin E."/>
            <person name="Murat C."/>
            <person name="Nagy L.G."/>
            <person name="Nolan M."/>
            <person name="Ohm R.A."/>
            <person name="Patyshakuliyeva A."/>
            <person name="Rokas A."/>
            <person name="Ruiz-Duenas F.J."/>
            <person name="Sabat G."/>
            <person name="Salamov A."/>
            <person name="Samejima M."/>
            <person name="Schmutz J."/>
            <person name="Slot J.C."/>
            <person name="St John F."/>
            <person name="Stenlid J."/>
            <person name="Sun H."/>
            <person name="Sun S."/>
            <person name="Syed K."/>
            <person name="Tsang A."/>
            <person name="Wiebenga A."/>
            <person name="Young D."/>
            <person name="Pisabarro A."/>
            <person name="Eastwood D.C."/>
            <person name="Martin F."/>
            <person name="Cullen D."/>
            <person name="Grigoriev I.V."/>
            <person name="Hibbett D.S."/>
        </authorList>
    </citation>
    <scope>NUCLEOTIDE SEQUENCE [LARGE SCALE GENOMIC DNA]</scope>
    <source>
        <strain evidence="2">MF3/22</strain>
    </source>
</reference>
<accession>R7SG90</accession>
<evidence type="ECO:0000313" key="2">
    <source>
        <dbReference type="Proteomes" id="UP000053630"/>
    </source>
</evidence>
<dbReference type="RefSeq" id="XP_007272292.1">
    <property type="nucleotide sequence ID" value="XM_007272230.1"/>
</dbReference>
<dbReference type="KEGG" id="fme:FOMMEDRAFT_163309"/>
<name>R7SG90_FOMME</name>
<sequence>MSVLELSKLSSVRLFKGEPTSFLSLTGPKPALADCVLDEKSEFCKPGNLLSCCAGPSLPSDLKLGSMSHHMVGFSDSVTSPCRPNAYEFPIIFAFIATVACPGEEIPCGIETERVHPAITDVVVWTPDNIVQLAVASEDAVELLIYTSEDSDKRRLALDGHYPAGADAQLTMVDSEGSGHITDIPD</sequence>